<organism evidence="2 3">
    <name type="scientific">Amblyomma americanum</name>
    <name type="common">Lone star tick</name>
    <dbReference type="NCBI Taxonomy" id="6943"/>
    <lineage>
        <taxon>Eukaryota</taxon>
        <taxon>Metazoa</taxon>
        <taxon>Ecdysozoa</taxon>
        <taxon>Arthropoda</taxon>
        <taxon>Chelicerata</taxon>
        <taxon>Arachnida</taxon>
        <taxon>Acari</taxon>
        <taxon>Parasitiformes</taxon>
        <taxon>Ixodida</taxon>
        <taxon>Ixodoidea</taxon>
        <taxon>Ixodidae</taxon>
        <taxon>Amblyomminae</taxon>
        <taxon>Amblyomma</taxon>
    </lineage>
</organism>
<name>A0AAQ4EM21_AMBAM</name>
<evidence type="ECO:0000313" key="3">
    <source>
        <dbReference type="Proteomes" id="UP001321473"/>
    </source>
</evidence>
<protein>
    <submittedName>
        <fullName evidence="2">Uncharacterized protein</fullName>
    </submittedName>
</protein>
<dbReference type="AlphaFoldDB" id="A0AAQ4EM21"/>
<sequence>MALRTAARLPFSKSHTAAHRGIQGSNPVTTGRDGQRGAIFRGLGALHGPSNRHGALATRAKHQLRAPLRKMAKYTWPMVCTSVERHTLR</sequence>
<gene>
    <name evidence="2" type="ORF">V5799_030799</name>
</gene>
<proteinExistence type="predicted"/>
<dbReference type="Proteomes" id="UP001321473">
    <property type="component" value="Unassembled WGS sequence"/>
</dbReference>
<accession>A0AAQ4EM21</accession>
<reference evidence="2 3" key="1">
    <citation type="journal article" date="2023" name="Arcadia Sci">
        <title>De novo assembly of a long-read Amblyomma americanum tick genome.</title>
        <authorList>
            <person name="Chou S."/>
            <person name="Poskanzer K.E."/>
            <person name="Rollins M."/>
            <person name="Thuy-Boun P.S."/>
        </authorList>
    </citation>
    <scope>NUCLEOTIDE SEQUENCE [LARGE SCALE GENOMIC DNA]</scope>
    <source>
        <strain evidence="2">F_SG_1</strain>
        <tissue evidence="2">Salivary glands</tissue>
    </source>
</reference>
<evidence type="ECO:0000313" key="2">
    <source>
        <dbReference type="EMBL" id="KAK8775854.1"/>
    </source>
</evidence>
<comment type="caution">
    <text evidence="2">The sequence shown here is derived from an EMBL/GenBank/DDBJ whole genome shotgun (WGS) entry which is preliminary data.</text>
</comment>
<keyword evidence="3" id="KW-1185">Reference proteome</keyword>
<evidence type="ECO:0000256" key="1">
    <source>
        <dbReference type="SAM" id="MobiDB-lite"/>
    </source>
</evidence>
<dbReference type="EMBL" id="JARKHS020013626">
    <property type="protein sequence ID" value="KAK8775854.1"/>
    <property type="molecule type" value="Genomic_DNA"/>
</dbReference>
<feature type="region of interest" description="Disordered" evidence="1">
    <location>
        <begin position="1"/>
        <end position="35"/>
    </location>
</feature>